<comment type="similarity">
    <text evidence="1">Belongs to the LysR transcriptional regulatory family.</text>
</comment>
<dbReference type="InterPro" id="IPR036390">
    <property type="entry name" value="WH_DNA-bd_sf"/>
</dbReference>
<dbReference type="FunFam" id="1.10.10.10:FF:000001">
    <property type="entry name" value="LysR family transcriptional regulator"/>
    <property type="match status" value="1"/>
</dbReference>
<dbReference type="Pfam" id="PF00126">
    <property type="entry name" value="HTH_1"/>
    <property type="match status" value="1"/>
</dbReference>
<evidence type="ECO:0000259" key="5">
    <source>
        <dbReference type="PROSITE" id="PS50931"/>
    </source>
</evidence>
<dbReference type="SUPFAM" id="SSF46785">
    <property type="entry name" value="Winged helix' DNA-binding domain"/>
    <property type="match status" value="1"/>
</dbReference>
<dbReference type="RefSeq" id="WP_203815862.1">
    <property type="nucleotide sequence ID" value="NZ_BAAABP010000021.1"/>
</dbReference>
<keyword evidence="4" id="KW-0804">Transcription</keyword>
<dbReference type="GO" id="GO:0003677">
    <property type="term" value="F:DNA binding"/>
    <property type="evidence" value="ECO:0007669"/>
    <property type="project" value="UniProtKB-KW"/>
</dbReference>
<dbReference type="SUPFAM" id="SSF53850">
    <property type="entry name" value="Periplasmic binding protein-like II"/>
    <property type="match status" value="1"/>
</dbReference>
<evidence type="ECO:0000313" key="6">
    <source>
        <dbReference type="EMBL" id="GIE09251.1"/>
    </source>
</evidence>
<name>A0A919IUF5_9ACTN</name>
<evidence type="ECO:0000256" key="4">
    <source>
        <dbReference type="ARBA" id="ARBA00023163"/>
    </source>
</evidence>
<dbReference type="EMBL" id="BOMM01000008">
    <property type="protein sequence ID" value="GIE09251.1"/>
    <property type="molecule type" value="Genomic_DNA"/>
</dbReference>
<dbReference type="Pfam" id="PF03466">
    <property type="entry name" value="LysR_substrate"/>
    <property type="match status" value="1"/>
</dbReference>
<reference evidence="6" key="1">
    <citation type="submission" date="2021-01" db="EMBL/GenBank/DDBJ databases">
        <title>Whole genome shotgun sequence of Actinoplanes ferrugineus NBRC 15555.</title>
        <authorList>
            <person name="Komaki H."/>
            <person name="Tamura T."/>
        </authorList>
    </citation>
    <scope>NUCLEOTIDE SEQUENCE</scope>
    <source>
        <strain evidence="6">NBRC 15555</strain>
    </source>
</reference>
<comment type="caution">
    <text evidence="6">The sequence shown here is derived from an EMBL/GenBank/DDBJ whole genome shotgun (WGS) entry which is preliminary data.</text>
</comment>
<keyword evidence="3" id="KW-0238">DNA-binding</keyword>
<dbReference type="Gene3D" id="3.40.190.10">
    <property type="entry name" value="Periplasmic binding protein-like II"/>
    <property type="match status" value="2"/>
</dbReference>
<proteinExistence type="inferred from homology"/>
<dbReference type="Gene3D" id="1.10.10.10">
    <property type="entry name" value="Winged helix-like DNA-binding domain superfamily/Winged helix DNA-binding domain"/>
    <property type="match status" value="1"/>
</dbReference>
<dbReference type="PANTHER" id="PTHR30346">
    <property type="entry name" value="TRANSCRIPTIONAL DUAL REGULATOR HCAR-RELATED"/>
    <property type="match status" value="1"/>
</dbReference>
<gene>
    <name evidence="6" type="ORF">Afe05nite_10910</name>
</gene>
<dbReference type="GO" id="GO:0003700">
    <property type="term" value="F:DNA-binding transcription factor activity"/>
    <property type="evidence" value="ECO:0007669"/>
    <property type="project" value="InterPro"/>
</dbReference>
<sequence length="292" mass="31043">MLDVTRLRVLVAVARHGSVTAAAQALHYAQPSVSHHLARLEAETGSRLVQRAGRGIRLTEAGRVLADRAEEILGRLAAAEDELAEHTGLRAGRVRLAAFPSALGTFVPAAAAGFLTAYPSIDLRFAEAEPPAAMRALRSGAVEVALLFAHPGGPQPDLAGVRHEMLTDEPMHLVTPPDWPGGSLRDHRDRPWIGGCERCRDELVRACAAEGFTPDIRFTTDDYVAVQSLVAAGLGVTTLPALALAAHRDDRVRTVRLPGPGRRILAAVHGEPPDPPATAALLEHLRRAAATP</sequence>
<dbReference type="PROSITE" id="PS50931">
    <property type="entry name" value="HTH_LYSR"/>
    <property type="match status" value="1"/>
</dbReference>
<dbReference type="Proteomes" id="UP000598174">
    <property type="component" value="Unassembled WGS sequence"/>
</dbReference>
<dbReference type="AlphaFoldDB" id="A0A919IUF5"/>
<dbReference type="GO" id="GO:0032993">
    <property type="term" value="C:protein-DNA complex"/>
    <property type="evidence" value="ECO:0007669"/>
    <property type="project" value="TreeGrafter"/>
</dbReference>
<dbReference type="PANTHER" id="PTHR30346:SF29">
    <property type="entry name" value="LYSR SUBSTRATE-BINDING"/>
    <property type="match status" value="1"/>
</dbReference>
<accession>A0A919IUF5</accession>
<keyword evidence="2" id="KW-0805">Transcription regulation</keyword>
<keyword evidence="7" id="KW-1185">Reference proteome</keyword>
<dbReference type="InterPro" id="IPR036388">
    <property type="entry name" value="WH-like_DNA-bd_sf"/>
</dbReference>
<feature type="domain" description="HTH lysR-type" evidence="5">
    <location>
        <begin position="2"/>
        <end position="59"/>
    </location>
</feature>
<evidence type="ECO:0000256" key="2">
    <source>
        <dbReference type="ARBA" id="ARBA00023015"/>
    </source>
</evidence>
<dbReference type="InterPro" id="IPR000847">
    <property type="entry name" value="LysR_HTH_N"/>
</dbReference>
<evidence type="ECO:0000256" key="3">
    <source>
        <dbReference type="ARBA" id="ARBA00023125"/>
    </source>
</evidence>
<organism evidence="6 7">
    <name type="scientific">Paractinoplanes ferrugineus</name>
    <dbReference type="NCBI Taxonomy" id="113564"/>
    <lineage>
        <taxon>Bacteria</taxon>
        <taxon>Bacillati</taxon>
        <taxon>Actinomycetota</taxon>
        <taxon>Actinomycetes</taxon>
        <taxon>Micromonosporales</taxon>
        <taxon>Micromonosporaceae</taxon>
        <taxon>Paractinoplanes</taxon>
    </lineage>
</organism>
<evidence type="ECO:0000313" key="7">
    <source>
        <dbReference type="Proteomes" id="UP000598174"/>
    </source>
</evidence>
<protein>
    <submittedName>
        <fullName evidence="6">LysR family transcriptional regulator</fullName>
    </submittedName>
</protein>
<dbReference type="PRINTS" id="PR00039">
    <property type="entry name" value="HTHLYSR"/>
</dbReference>
<dbReference type="CDD" id="cd08423">
    <property type="entry name" value="PBP2_LTTR_like_6"/>
    <property type="match status" value="1"/>
</dbReference>
<dbReference type="InterPro" id="IPR005119">
    <property type="entry name" value="LysR_subst-bd"/>
</dbReference>
<evidence type="ECO:0000256" key="1">
    <source>
        <dbReference type="ARBA" id="ARBA00009437"/>
    </source>
</evidence>